<evidence type="ECO:0000313" key="1">
    <source>
        <dbReference type="EMBL" id="OGL89310.1"/>
    </source>
</evidence>
<dbReference type="InterPro" id="IPR015797">
    <property type="entry name" value="NUDIX_hydrolase-like_dom_sf"/>
</dbReference>
<dbReference type="AlphaFoldDB" id="A0A1F7VFJ2"/>
<reference evidence="1 2" key="1">
    <citation type="journal article" date="2016" name="Nat. Commun.">
        <title>Thousands of microbial genomes shed light on interconnected biogeochemical processes in an aquifer system.</title>
        <authorList>
            <person name="Anantharaman K."/>
            <person name="Brown C.T."/>
            <person name="Hug L.A."/>
            <person name="Sharon I."/>
            <person name="Castelle C.J."/>
            <person name="Probst A.J."/>
            <person name="Thomas B.C."/>
            <person name="Singh A."/>
            <person name="Wilkins M.J."/>
            <person name="Karaoz U."/>
            <person name="Brodie E.L."/>
            <person name="Williams K.H."/>
            <person name="Hubbard S.S."/>
            <person name="Banfield J.F."/>
        </authorList>
    </citation>
    <scope>NUCLEOTIDE SEQUENCE [LARGE SCALE GENOMIC DNA]</scope>
</reference>
<dbReference type="SUPFAM" id="SSF55811">
    <property type="entry name" value="Nudix"/>
    <property type="match status" value="1"/>
</dbReference>
<accession>A0A1F7VFJ2</accession>
<comment type="caution">
    <text evidence="1">The sequence shown here is derived from an EMBL/GenBank/DDBJ whole genome shotgun (WGS) entry which is preliminary data.</text>
</comment>
<dbReference type="EMBL" id="MGES01000007">
    <property type="protein sequence ID" value="OGL89310.1"/>
    <property type="molecule type" value="Genomic_DNA"/>
</dbReference>
<protein>
    <recommendedName>
        <fullName evidence="3">Nudix hydrolase domain-containing protein</fullName>
    </recommendedName>
</protein>
<evidence type="ECO:0008006" key="3">
    <source>
        <dbReference type="Google" id="ProtNLM"/>
    </source>
</evidence>
<dbReference type="Proteomes" id="UP000176678">
    <property type="component" value="Unassembled WGS sequence"/>
</dbReference>
<organism evidence="1 2">
    <name type="scientific">Candidatus Uhrbacteria bacterium RIFCSPLOWO2_02_FULL_51_9</name>
    <dbReference type="NCBI Taxonomy" id="1802410"/>
    <lineage>
        <taxon>Bacteria</taxon>
        <taxon>Candidatus Uhriibacteriota</taxon>
    </lineage>
</organism>
<proteinExistence type="predicted"/>
<evidence type="ECO:0000313" key="2">
    <source>
        <dbReference type="Proteomes" id="UP000176678"/>
    </source>
</evidence>
<sequence>MAELRTDRAGALRLLELRDVRKAEPVKNTFGKPLVGWRSSVFGYGGLVNPMGYAVMRCVVQKMIDGHLEDLYDQPVLIENPGAIVVCRIGSLTGSLTSRASEGSGRTSAGPGARVGLVQNWRLVGERIATTPGQYVRELEENGRWDELFRTLGAWRWELPQGLAPPSDEQDLTAFVLKSAKLEAVEEGGFVVRNARIAGRVNASPTFFPHAQYVVDAEIARVESQDAEDLEMLGGTWLATPADIRQLVIAGELDNAMSLSALAIAGVHF</sequence>
<name>A0A1F7VFJ2_9BACT</name>
<gene>
    <name evidence="1" type="ORF">A3H75_02460</name>
</gene>
<dbReference type="Gene3D" id="3.90.79.10">
    <property type="entry name" value="Nucleoside Triphosphate Pyrophosphohydrolase"/>
    <property type="match status" value="1"/>
</dbReference>